<evidence type="ECO:0000256" key="2">
    <source>
        <dbReference type="RuleBase" id="RU004508"/>
    </source>
</evidence>
<evidence type="ECO:0000313" key="4">
    <source>
        <dbReference type="EMBL" id="ORA32571.1"/>
    </source>
</evidence>
<accession>A0A7I7WED3</accession>
<protein>
    <recommendedName>
        <fullName evidence="7">dTDP-4-amino-4,6-dideoxygalactose transaminase</fullName>
    </recommendedName>
</protein>
<dbReference type="Gene3D" id="3.40.640.10">
    <property type="entry name" value="Type I PLP-dependent aspartate aminotransferase-like (Major domain)"/>
    <property type="match status" value="1"/>
</dbReference>
<dbReference type="Proteomes" id="UP000192441">
    <property type="component" value="Unassembled WGS sequence"/>
</dbReference>
<dbReference type="PANTHER" id="PTHR30244:SF34">
    <property type="entry name" value="DTDP-4-AMINO-4,6-DIDEOXYGALACTOSE TRANSAMINASE"/>
    <property type="match status" value="1"/>
</dbReference>
<dbReference type="InterPro" id="IPR000653">
    <property type="entry name" value="DegT/StrS_aminotransferase"/>
</dbReference>
<dbReference type="GO" id="GO:0000271">
    <property type="term" value="P:polysaccharide biosynthetic process"/>
    <property type="evidence" value="ECO:0007669"/>
    <property type="project" value="TreeGrafter"/>
</dbReference>
<dbReference type="SUPFAM" id="SSF53383">
    <property type="entry name" value="PLP-dependent transferases"/>
    <property type="match status" value="1"/>
</dbReference>
<keyword evidence="6" id="KW-1185">Reference proteome</keyword>
<dbReference type="OrthoDB" id="9804264at2"/>
<keyword evidence="3" id="KW-0614">Plasmid</keyword>
<geneLocation type="plasmid" evidence="3 6">
    <name>pJCM12687</name>
</geneLocation>
<dbReference type="InterPro" id="IPR015421">
    <property type="entry name" value="PyrdxlP-dep_Trfase_major"/>
</dbReference>
<dbReference type="GO" id="GO:0030170">
    <property type="term" value="F:pyridoxal phosphate binding"/>
    <property type="evidence" value="ECO:0007669"/>
    <property type="project" value="TreeGrafter"/>
</dbReference>
<dbReference type="GO" id="GO:0008483">
    <property type="term" value="F:transaminase activity"/>
    <property type="evidence" value="ECO:0007669"/>
    <property type="project" value="TreeGrafter"/>
</dbReference>
<name>A0A7I7WED3_9MYCO</name>
<dbReference type="Proteomes" id="UP000467379">
    <property type="component" value="Plasmid pJCM12687"/>
</dbReference>
<evidence type="ECO:0008006" key="7">
    <source>
        <dbReference type="Google" id="ProtNLM"/>
    </source>
</evidence>
<evidence type="ECO:0000256" key="1">
    <source>
        <dbReference type="ARBA" id="ARBA00001933"/>
    </source>
</evidence>
<dbReference type="InterPro" id="IPR015422">
    <property type="entry name" value="PyrdxlP-dep_Trfase_small"/>
</dbReference>
<keyword evidence="2" id="KW-0663">Pyridoxal phosphate</keyword>
<dbReference type="Pfam" id="PF01041">
    <property type="entry name" value="DegT_DnrJ_EryC1"/>
    <property type="match status" value="1"/>
</dbReference>
<evidence type="ECO:0000313" key="5">
    <source>
        <dbReference type="Proteomes" id="UP000192441"/>
    </source>
</evidence>
<dbReference type="PANTHER" id="PTHR30244">
    <property type="entry name" value="TRANSAMINASE"/>
    <property type="match status" value="1"/>
</dbReference>
<sequence>MTELAPETADLRYPPPPGCPQLVLHPSRLTLGALAATAVAGWGPTTSARRRLCATLLAETPNGSAVLTQSGRAALRYALQRCGAGPGARVVLSTFNCPAVADAVLATGATPVLVDFDPDSGPAFGDVDVEDTLVVLTNGLSRDEWAQHGRWLSRRGATPILDLAQAIPSTTLISQYLPAGVPIVLSFGVGKPLGGVGGGAALLCAADPADDLGPAETTGGAQLLAAVTQRWIESSPGPVRAAVARRSQRRPGWSPSKAAHLPQRCGDVPLRGPGRWQTAAAAVLLRDAERLSASARHTHRTLLAELGPRLRCARFVPGAQPCLSGGVELLFTERGHRHLFAARLAALGIQTGWNHYPLHKLAQYQRFASGQMQRAEQLWTRVLTIPKLPQRRPVDRLVDALLTADAALAQEVR</sequence>
<evidence type="ECO:0000313" key="3">
    <source>
        <dbReference type="EMBL" id="BBZ15282.1"/>
    </source>
</evidence>
<dbReference type="EMBL" id="AP022607">
    <property type="protein sequence ID" value="BBZ15282.1"/>
    <property type="molecule type" value="Genomic_DNA"/>
</dbReference>
<reference evidence="3 6" key="2">
    <citation type="journal article" date="2019" name="Emerg. Microbes Infect.">
        <title>Comprehensive subspecies identification of 175 nontuberculous mycobacteria species based on 7547 genomic profiles.</title>
        <authorList>
            <person name="Matsumoto Y."/>
            <person name="Kinjo T."/>
            <person name="Motooka D."/>
            <person name="Nabeya D."/>
            <person name="Jung N."/>
            <person name="Uechi K."/>
            <person name="Horii T."/>
            <person name="Iida T."/>
            <person name="Fujita J."/>
            <person name="Nakamura S."/>
        </authorList>
    </citation>
    <scope>NUCLEOTIDE SEQUENCE [LARGE SCALE GENOMIC DNA]</scope>
    <source>
        <strain evidence="3 6">JCM 12687</strain>
        <plasmid evidence="3">pJCM12687</plasmid>
    </source>
</reference>
<dbReference type="EMBL" id="MVHM01000023">
    <property type="protein sequence ID" value="ORA32571.1"/>
    <property type="molecule type" value="Genomic_DNA"/>
</dbReference>
<reference evidence="4 5" key="1">
    <citation type="submission" date="2016-12" db="EMBL/GenBank/DDBJ databases">
        <title>The new phylogeny of genus Mycobacterium.</title>
        <authorList>
            <person name="Tortoli E."/>
            <person name="Trovato A."/>
            <person name="Cirillo D.M."/>
        </authorList>
    </citation>
    <scope>NUCLEOTIDE SEQUENCE [LARGE SCALE GENOMIC DNA]</scope>
    <source>
        <strain evidence="4 5">DSM 44624</strain>
    </source>
</reference>
<evidence type="ECO:0000313" key="6">
    <source>
        <dbReference type="Proteomes" id="UP000467379"/>
    </source>
</evidence>
<dbReference type="RefSeq" id="WP_083134018.1">
    <property type="nucleotide sequence ID" value="NZ_AP022607.1"/>
</dbReference>
<comment type="similarity">
    <text evidence="2">Belongs to the DegT/DnrJ/EryC1 family.</text>
</comment>
<dbReference type="InterPro" id="IPR015424">
    <property type="entry name" value="PyrdxlP-dep_Trfase"/>
</dbReference>
<organism evidence="4 5">
    <name type="scientific">Mycobacterium branderi</name>
    <dbReference type="NCBI Taxonomy" id="43348"/>
    <lineage>
        <taxon>Bacteria</taxon>
        <taxon>Bacillati</taxon>
        <taxon>Actinomycetota</taxon>
        <taxon>Actinomycetes</taxon>
        <taxon>Mycobacteriales</taxon>
        <taxon>Mycobacteriaceae</taxon>
        <taxon>Mycobacterium</taxon>
    </lineage>
</organism>
<dbReference type="AlphaFoldDB" id="A0A7I7WED3"/>
<reference evidence="3" key="3">
    <citation type="submission" date="2020-02" db="EMBL/GenBank/DDBJ databases">
        <authorList>
            <person name="Matsumoto Y."/>
            <person name="Motooka D."/>
            <person name="Nakamura S."/>
        </authorList>
    </citation>
    <scope>NUCLEOTIDE SEQUENCE</scope>
    <source>
        <strain evidence="3">JCM 12687</strain>
        <plasmid evidence="3">pJCM12687</plasmid>
    </source>
</reference>
<proteinExistence type="inferred from homology"/>
<comment type="cofactor">
    <cofactor evidence="1">
        <name>pyridoxal 5'-phosphate</name>
        <dbReference type="ChEBI" id="CHEBI:597326"/>
    </cofactor>
</comment>
<gene>
    <name evidence="4" type="ORF">BST20_24515</name>
    <name evidence="3" type="ORF">MBRA_54770</name>
</gene>
<dbReference type="Gene3D" id="3.90.1150.10">
    <property type="entry name" value="Aspartate Aminotransferase, domain 1"/>
    <property type="match status" value="1"/>
</dbReference>